<dbReference type="Gramene" id="mRNA:HanXRQr2_Chr14g0667371">
    <property type="protein sequence ID" value="CDS:HanXRQr2_Chr14g0667371.1"/>
    <property type="gene ID" value="HanXRQr2_Chr14g0667371"/>
</dbReference>
<organism evidence="2 3">
    <name type="scientific">Helianthus annuus</name>
    <name type="common">Common sunflower</name>
    <dbReference type="NCBI Taxonomy" id="4232"/>
    <lineage>
        <taxon>Eukaryota</taxon>
        <taxon>Viridiplantae</taxon>
        <taxon>Streptophyta</taxon>
        <taxon>Embryophyta</taxon>
        <taxon>Tracheophyta</taxon>
        <taxon>Spermatophyta</taxon>
        <taxon>Magnoliopsida</taxon>
        <taxon>eudicotyledons</taxon>
        <taxon>Gunneridae</taxon>
        <taxon>Pentapetalae</taxon>
        <taxon>asterids</taxon>
        <taxon>campanulids</taxon>
        <taxon>Asterales</taxon>
        <taxon>Asteraceae</taxon>
        <taxon>Asteroideae</taxon>
        <taxon>Heliantheae alliance</taxon>
        <taxon>Heliantheae</taxon>
        <taxon>Helianthus</taxon>
    </lineage>
</organism>
<name>A0A9K3ECW1_HELAN</name>
<comment type="caution">
    <text evidence="2">The sequence shown here is derived from an EMBL/GenBank/DDBJ whole genome shotgun (WGS) entry which is preliminary data.</text>
</comment>
<feature type="region of interest" description="Disordered" evidence="1">
    <location>
        <begin position="15"/>
        <end position="70"/>
    </location>
</feature>
<evidence type="ECO:0000256" key="1">
    <source>
        <dbReference type="SAM" id="MobiDB-lite"/>
    </source>
</evidence>
<dbReference type="EMBL" id="MNCJ02000329">
    <property type="protein sequence ID" value="KAF5771151.1"/>
    <property type="molecule type" value="Genomic_DNA"/>
</dbReference>
<dbReference type="Proteomes" id="UP000215914">
    <property type="component" value="Unassembled WGS sequence"/>
</dbReference>
<reference evidence="2" key="2">
    <citation type="submission" date="2020-06" db="EMBL/GenBank/DDBJ databases">
        <title>Helianthus annuus Genome sequencing and assembly Release 2.</title>
        <authorList>
            <person name="Gouzy J."/>
            <person name="Langlade N."/>
            <person name="Munos S."/>
        </authorList>
    </citation>
    <scope>NUCLEOTIDE SEQUENCE</scope>
    <source>
        <tissue evidence="2">Leaves</tissue>
    </source>
</reference>
<protein>
    <submittedName>
        <fullName evidence="2">Uncharacterized protein</fullName>
    </submittedName>
</protein>
<evidence type="ECO:0000313" key="2">
    <source>
        <dbReference type="EMBL" id="KAF5771151.1"/>
    </source>
</evidence>
<gene>
    <name evidence="2" type="ORF">HanXRQr2_Chr14g0667371</name>
</gene>
<dbReference type="AlphaFoldDB" id="A0A9K3ECW1"/>
<feature type="compositionally biased region" description="Low complexity" evidence="1">
    <location>
        <begin position="15"/>
        <end position="25"/>
    </location>
</feature>
<proteinExistence type="predicted"/>
<accession>A0A9K3ECW1</accession>
<keyword evidence="3" id="KW-1185">Reference proteome</keyword>
<reference evidence="2" key="1">
    <citation type="journal article" date="2017" name="Nature">
        <title>The sunflower genome provides insights into oil metabolism, flowering and Asterid evolution.</title>
        <authorList>
            <person name="Badouin H."/>
            <person name="Gouzy J."/>
            <person name="Grassa C.J."/>
            <person name="Murat F."/>
            <person name="Staton S.E."/>
            <person name="Cottret L."/>
            <person name="Lelandais-Briere C."/>
            <person name="Owens G.L."/>
            <person name="Carrere S."/>
            <person name="Mayjonade B."/>
            <person name="Legrand L."/>
            <person name="Gill N."/>
            <person name="Kane N.C."/>
            <person name="Bowers J.E."/>
            <person name="Hubner S."/>
            <person name="Bellec A."/>
            <person name="Berard A."/>
            <person name="Berges H."/>
            <person name="Blanchet N."/>
            <person name="Boniface M.C."/>
            <person name="Brunel D."/>
            <person name="Catrice O."/>
            <person name="Chaidir N."/>
            <person name="Claudel C."/>
            <person name="Donnadieu C."/>
            <person name="Faraut T."/>
            <person name="Fievet G."/>
            <person name="Helmstetter N."/>
            <person name="King M."/>
            <person name="Knapp S.J."/>
            <person name="Lai Z."/>
            <person name="Le Paslier M.C."/>
            <person name="Lippi Y."/>
            <person name="Lorenzon L."/>
            <person name="Mandel J.R."/>
            <person name="Marage G."/>
            <person name="Marchand G."/>
            <person name="Marquand E."/>
            <person name="Bret-Mestries E."/>
            <person name="Morien E."/>
            <person name="Nambeesan S."/>
            <person name="Nguyen T."/>
            <person name="Pegot-Espagnet P."/>
            <person name="Pouilly N."/>
            <person name="Raftis F."/>
            <person name="Sallet E."/>
            <person name="Schiex T."/>
            <person name="Thomas J."/>
            <person name="Vandecasteele C."/>
            <person name="Vares D."/>
            <person name="Vear F."/>
            <person name="Vautrin S."/>
            <person name="Crespi M."/>
            <person name="Mangin B."/>
            <person name="Burke J.M."/>
            <person name="Salse J."/>
            <person name="Munos S."/>
            <person name="Vincourt P."/>
            <person name="Rieseberg L.H."/>
            <person name="Langlade N.B."/>
        </authorList>
    </citation>
    <scope>NUCLEOTIDE SEQUENCE</scope>
    <source>
        <tissue evidence="2">Leaves</tissue>
    </source>
</reference>
<sequence>MQPTPSLLHLHQLLHPDPYQHHLPPALGYPQHPPRHPSPPALPSNLQRPMSFCQRWDPEPPQPSEVVSCT</sequence>
<evidence type="ECO:0000313" key="3">
    <source>
        <dbReference type="Proteomes" id="UP000215914"/>
    </source>
</evidence>